<protein>
    <submittedName>
        <fullName evidence="1">Phosphodiesterase domain protein</fullName>
    </submittedName>
</protein>
<dbReference type="AlphaFoldDB" id="G0LFU7"/>
<proteinExistence type="predicted"/>
<dbReference type="OrthoDB" id="200286at2157"/>
<name>G0LFU7_HALWC</name>
<accession>G0LFU7</accession>
<dbReference type="InterPro" id="IPR009097">
    <property type="entry name" value="Cyclic_Pdiesterase"/>
</dbReference>
<evidence type="ECO:0000313" key="2">
    <source>
        <dbReference type="Proteomes" id="UP000007954"/>
    </source>
</evidence>
<dbReference type="KEGG" id="hwc:Hqrw_4137"/>
<dbReference type="EMBL" id="FR746099">
    <property type="protein sequence ID" value="CCC41860.1"/>
    <property type="molecule type" value="Genomic_DNA"/>
</dbReference>
<organism evidence="1 2">
    <name type="scientific">Haloquadratum walsbyi (strain DSM 16854 / JCM 12705 / C23)</name>
    <dbReference type="NCBI Taxonomy" id="768065"/>
    <lineage>
        <taxon>Archaea</taxon>
        <taxon>Methanobacteriati</taxon>
        <taxon>Methanobacteriota</taxon>
        <taxon>Stenosarchaea group</taxon>
        <taxon>Halobacteria</taxon>
        <taxon>Halobacteriales</taxon>
        <taxon>Haloferacaceae</taxon>
        <taxon>Haloquadratum</taxon>
    </lineage>
</organism>
<sequence>MFSVNVPLPSHVSRLATSLHADLMSFDSRRERQTLVLKRFEADTTNGYNKQTSTDISLPVLREQLRPILTSTATPNQIELSVTGIDFFENPPGGTAPVVYLVVESQSLMTLHTQLCKSFDTIRDLEGSNYIPHITLARGGDIADATQFIEYQSIDPITWTVSSLHIWDSRYRENAATISLSAR</sequence>
<gene>
    <name evidence="1" type="ordered locus">Hqrw_4137</name>
</gene>
<dbReference type="Proteomes" id="UP000007954">
    <property type="component" value="Chromosome"/>
</dbReference>
<dbReference type="Gene3D" id="3.90.1140.10">
    <property type="entry name" value="Cyclic phosphodiesterase"/>
    <property type="match status" value="1"/>
</dbReference>
<dbReference type="HOGENOM" id="CLU_135999_0_0_2"/>
<dbReference type="Pfam" id="PF13563">
    <property type="entry name" value="2_5_RNA_ligase2"/>
    <property type="match status" value="1"/>
</dbReference>
<reference evidence="1 2" key="1">
    <citation type="journal article" date="2011" name="PLoS ONE">
        <title>Haloquadratum walsbyi: limited diversity in a global pond.</title>
        <authorList>
            <person name="Dyall-Smith M."/>
            <person name="Pfeiffer F."/>
            <person name="Klee K."/>
            <person name="Palm P."/>
            <person name="Gross K."/>
            <person name="Schuster S.C."/>
            <person name="Rampp M."/>
            <person name="Oesterhelt D."/>
        </authorList>
    </citation>
    <scope>NUCLEOTIDE SEQUENCE [LARGE SCALE GENOMIC DNA]</scope>
    <source>
        <strain evidence="2">DSM 16854 / JCM 12705 / C23</strain>
    </source>
</reference>
<dbReference type="GeneID" id="12449044"/>
<dbReference type="RefSeq" id="WP_014557129.1">
    <property type="nucleotide sequence ID" value="NC_017459.1"/>
</dbReference>
<evidence type="ECO:0000313" key="1">
    <source>
        <dbReference type="EMBL" id="CCC41860.1"/>
    </source>
</evidence>
<dbReference type="SUPFAM" id="SSF55144">
    <property type="entry name" value="LigT-like"/>
    <property type="match status" value="1"/>
</dbReference>